<dbReference type="PANTHER" id="PTHR10159:SF40">
    <property type="entry name" value="DUAL SPECIFICITY PROTEIN PHOSPHATASE 5"/>
    <property type="match status" value="1"/>
</dbReference>
<dbReference type="SUPFAM" id="SSF52799">
    <property type="entry name" value="(Phosphotyrosine protein) phosphatases II"/>
    <property type="match status" value="1"/>
</dbReference>
<dbReference type="GO" id="GO:0004722">
    <property type="term" value="F:protein serine/threonine phosphatase activity"/>
    <property type="evidence" value="ECO:0007669"/>
    <property type="project" value="UniProtKB-EC"/>
</dbReference>
<dbReference type="PROSITE" id="PS00383">
    <property type="entry name" value="TYR_PHOSPHATASE_1"/>
    <property type="match status" value="1"/>
</dbReference>
<dbReference type="EC" id="3.1.3.16" evidence="6"/>
<evidence type="ECO:0000259" key="9">
    <source>
        <dbReference type="PROSITE" id="PS50054"/>
    </source>
</evidence>
<dbReference type="InterPro" id="IPR000387">
    <property type="entry name" value="Tyr_Pase_dom"/>
</dbReference>
<keyword evidence="13" id="KW-1185">Reference proteome</keyword>
<dbReference type="STRING" id="7897.ENSLACP00000011516"/>
<dbReference type="eggNOG" id="KOG1716">
    <property type="taxonomic scope" value="Eukaryota"/>
</dbReference>
<evidence type="ECO:0000256" key="1">
    <source>
        <dbReference type="ARBA" id="ARBA00004123"/>
    </source>
</evidence>
<keyword evidence="5" id="KW-0539">Nucleus</keyword>
<evidence type="ECO:0000256" key="2">
    <source>
        <dbReference type="ARBA" id="ARBA00008601"/>
    </source>
</evidence>
<evidence type="ECO:0000256" key="5">
    <source>
        <dbReference type="ARBA" id="ARBA00023242"/>
    </source>
</evidence>
<dbReference type="PROSITE" id="PS50054">
    <property type="entry name" value="TYR_PHOSPHATASE_DUAL"/>
    <property type="match status" value="1"/>
</dbReference>
<accession>H3APE5</accession>
<dbReference type="GO" id="GO:0001706">
    <property type="term" value="P:endoderm formation"/>
    <property type="evidence" value="ECO:0007669"/>
    <property type="project" value="TreeGrafter"/>
</dbReference>
<dbReference type="FunFam" id="3.90.190.10:FF:000057">
    <property type="entry name" value="Dual specificity phosphatase 5"/>
    <property type="match status" value="1"/>
</dbReference>
<comment type="subcellular location">
    <subcellularLocation>
        <location evidence="1">Nucleus</location>
    </subcellularLocation>
</comment>
<feature type="active site" description="Phosphocysteine intermediate" evidence="7">
    <location>
        <position position="262"/>
    </location>
</feature>
<dbReference type="PRINTS" id="PR01764">
    <property type="entry name" value="MAPKPHPHTASE"/>
</dbReference>
<feature type="domain" description="Tyrosine specific protein phosphatases" evidence="10">
    <location>
        <begin position="239"/>
        <end position="296"/>
    </location>
</feature>
<feature type="domain" description="Tyrosine-protein phosphatase" evidence="9">
    <location>
        <begin position="177"/>
        <end position="318"/>
    </location>
</feature>
<comment type="catalytic activity">
    <reaction evidence="6">
        <text>O-phospho-L-threonyl-[protein] + H2O = L-threonyl-[protein] + phosphate</text>
        <dbReference type="Rhea" id="RHEA:47004"/>
        <dbReference type="Rhea" id="RHEA-COMP:11060"/>
        <dbReference type="Rhea" id="RHEA-COMP:11605"/>
        <dbReference type="ChEBI" id="CHEBI:15377"/>
        <dbReference type="ChEBI" id="CHEBI:30013"/>
        <dbReference type="ChEBI" id="CHEBI:43474"/>
        <dbReference type="ChEBI" id="CHEBI:61977"/>
        <dbReference type="EC" id="3.1.3.16"/>
    </reaction>
</comment>
<evidence type="ECO:0000256" key="4">
    <source>
        <dbReference type="ARBA" id="ARBA00022912"/>
    </source>
</evidence>
<dbReference type="PRINTS" id="PR01908">
    <property type="entry name" value="ADSPHPHTASE"/>
</dbReference>
<dbReference type="PROSITE" id="PS50056">
    <property type="entry name" value="TYR_PHOSPHATASE_2"/>
    <property type="match status" value="1"/>
</dbReference>
<dbReference type="Pfam" id="PF00782">
    <property type="entry name" value="DSPc"/>
    <property type="match status" value="1"/>
</dbReference>
<dbReference type="Gene3D" id="3.90.190.10">
    <property type="entry name" value="Protein tyrosine phosphatase superfamily"/>
    <property type="match status" value="1"/>
</dbReference>
<dbReference type="InterPro" id="IPR003595">
    <property type="entry name" value="Tyr_Pase_cat"/>
</dbReference>
<evidence type="ECO:0000313" key="12">
    <source>
        <dbReference type="Ensembl" id="ENSLACP00000011516.1"/>
    </source>
</evidence>
<feature type="domain" description="Rhodanese" evidence="11">
    <location>
        <begin position="22"/>
        <end position="142"/>
    </location>
</feature>
<dbReference type="SMART" id="SM00404">
    <property type="entry name" value="PTPc_motif"/>
    <property type="match status" value="1"/>
</dbReference>
<dbReference type="HOGENOM" id="CLU_027074_0_2_1"/>
<sequence length="357" mass="40330">IKTEMKIISVDYRRLRKIIRKDLDRCLILDCRPYLPFSTSSIKGSINVNLNTVIIRRSKGGPVPLQFVIPDERARSRLREGSISAVVVLDERTPHWQKLKKDSNAQIVINTLFSLTVTAGPKICFLKGGYESFSLQYPEFCSGLEPNPQEGSGTDKSHSNPSEKLNTSLKPAYDQGSPVEILPYLYLGSASHASNWDLLADLSITALLNVSHRSTECLKGQLYYKWIPVEDSHTADISSHFQEAIDFIECVRRAGRKVLVHCEAGISRSPTICMAYLMKTRRFRLEEAFDYTKQRRSFVSPNFGFMGQLLQYESEILPSTPSTPVPTCKRETAFFFAEELALNKSHEASIYSYPTSL</sequence>
<dbReference type="PROSITE" id="PS50206">
    <property type="entry name" value="RHODANESE_3"/>
    <property type="match status" value="1"/>
</dbReference>
<comment type="similarity">
    <text evidence="2 6">Belongs to the protein-tyrosine phosphatase family. Non-receptor class dual specificity subfamily.</text>
</comment>
<protein>
    <recommendedName>
        <fullName evidence="6">Dual specificity protein phosphatase</fullName>
        <ecNumber evidence="6">3.1.3.16</ecNumber>
        <ecNumber evidence="6">3.1.3.48</ecNumber>
    </recommendedName>
</protein>
<keyword evidence="3 6" id="KW-0378">Hydrolase</keyword>
<dbReference type="EC" id="3.1.3.48" evidence="6"/>
<dbReference type="InterPro" id="IPR008343">
    <property type="entry name" value="MKP"/>
</dbReference>
<dbReference type="GeneTree" id="ENSGT00940000159529"/>
<feature type="region of interest" description="Disordered" evidence="8">
    <location>
        <begin position="144"/>
        <end position="172"/>
    </location>
</feature>
<organism evidence="12 13">
    <name type="scientific">Latimeria chalumnae</name>
    <name type="common">Coelacanth</name>
    <dbReference type="NCBI Taxonomy" id="7897"/>
    <lineage>
        <taxon>Eukaryota</taxon>
        <taxon>Metazoa</taxon>
        <taxon>Chordata</taxon>
        <taxon>Craniata</taxon>
        <taxon>Vertebrata</taxon>
        <taxon>Euteleostomi</taxon>
        <taxon>Coelacanthiformes</taxon>
        <taxon>Coelacanthidae</taxon>
        <taxon>Latimeria</taxon>
    </lineage>
</organism>
<dbReference type="InterPro" id="IPR000340">
    <property type="entry name" value="Dual-sp_phosphatase_cat-dom"/>
</dbReference>
<evidence type="ECO:0000259" key="11">
    <source>
        <dbReference type="PROSITE" id="PS50206"/>
    </source>
</evidence>
<evidence type="ECO:0000256" key="7">
    <source>
        <dbReference type="PIRSR" id="PIRSR000939-1"/>
    </source>
</evidence>
<dbReference type="EMBL" id="AFYH01096461">
    <property type="status" value="NOT_ANNOTATED_CDS"/>
    <property type="molecule type" value="Genomic_DNA"/>
</dbReference>
<dbReference type="FunCoup" id="H3APE5">
    <property type="interactions" value="1734"/>
</dbReference>
<dbReference type="SMART" id="SM00450">
    <property type="entry name" value="RHOD"/>
    <property type="match status" value="1"/>
</dbReference>
<dbReference type="InterPro" id="IPR020422">
    <property type="entry name" value="TYR_PHOSPHATASE_DUAL_dom"/>
</dbReference>
<dbReference type="InParanoid" id="H3APE5"/>
<dbReference type="InterPro" id="IPR016130">
    <property type="entry name" value="Tyr_Pase_AS"/>
</dbReference>
<reference evidence="12" key="3">
    <citation type="submission" date="2025-09" db="UniProtKB">
        <authorList>
            <consortium name="Ensembl"/>
        </authorList>
    </citation>
    <scope>IDENTIFICATION</scope>
</reference>
<evidence type="ECO:0000256" key="8">
    <source>
        <dbReference type="SAM" id="MobiDB-lite"/>
    </source>
</evidence>
<proteinExistence type="inferred from homology"/>
<feature type="compositionally biased region" description="Polar residues" evidence="8">
    <location>
        <begin position="159"/>
        <end position="169"/>
    </location>
</feature>
<dbReference type="GO" id="GO:0043409">
    <property type="term" value="P:negative regulation of MAPK cascade"/>
    <property type="evidence" value="ECO:0007669"/>
    <property type="project" value="TreeGrafter"/>
</dbReference>
<evidence type="ECO:0000313" key="13">
    <source>
        <dbReference type="Proteomes" id="UP000008672"/>
    </source>
</evidence>
<dbReference type="CDD" id="cd14639">
    <property type="entry name" value="DSP_DUSP5"/>
    <property type="match status" value="1"/>
</dbReference>
<dbReference type="CDD" id="cd01446">
    <property type="entry name" value="DSP_MapKP"/>
    <property type="match status" value="1"/>
</dbReference>
<reference evidence="13" key="1">
    <citation type="submission" date="2011-08" db="EMBL/GenBank/DDBJ databases">
        <title>The draft genome of Latimeria chalumnae.</title>
        <authorList>
            <person name="Di Palma F."/>
            <person name="Alfoldi J."/>
            <person name="Johnson J."/>
            <person name="Berlin A."/>
            <person name="Gnerre S."/>
            <person name="Jaffe D."/>
            <person name="MacCallum I."/>
            <person name="Young S."/>
            <person name="Walker B.J."/>
            <person name="Lander E."/>
            <person name="Lindblad-Toh K."/>
        </authorList>
    </citation>
    <scope>NUCLEOTIDE SEQUENCE [LARGE SCALE GENOMIC DNA]</scope>
    <source>
        <strain evidence="13">Wild caught</strain>
    </source>
</reference>
<keyword evidence="4 6" id="KW-0904">Protein phosphatase</keyword>
<dbReference type="PIRSF" id="PIRSF000939">
    <property type="entry name" value="MAPK_Ptase"/>
    <property type="match status" value="1"/>
</dbReference>
<dbReference type="InterPro" id="IPR001763">
    <property type="entry name" value="Rhodanese-like_dom"/>
</dbReference>
<dbReference type="GO" id="GO:0017017">
    <property type="term" value="F:MAP kinase tyrosine/serine/threonine phosphatase activity"/>
    <property type="evidence" value="ECO:0007669"/>
    <property type="project" value="InterPro"/>
</dbReference>
<comment type="catalytic activity">
    <reaction evidence="6">
        <text>O-phospho-L-tyrosyl-[protein] + H2O = L-tyrosyl-[protein] + phosphate</text>
        <dbReference type="Rhea" id="RHEA:10684"/>
        <dbReference type="Rhea" id="RHEA-COMP:10136"/>
        <dbReference type="Rhea" id="RHEA-COMP:20101"/>
        <dbReference type="ChEBI" id="CHEBI:15377"/>
        <dbReference type="ChEBI" id="CHEBI:43474"/>
        <dbReference type="ChEBI" id="CHEBI:46858"/>
        <dbReference type="ChEBI" id="CHEBI:61978"/>
        <dbReference type="EC" id="3.1.3.48"/>
    </reaction>
</comment>
<dbReference type="Bgee" id="ENSLACG00000010132">
    <property type="expression patterns" value="Expressed in pelvic fin and 2 other cell types or tissues"/>
</dbReference>
<dbReference type="PANTHER" id="PTHR10159">
    <property type="entry name" value="DUAL SPECIFICITY PROTEIN PHOSPHATASE"/>
    <property type="match status" value="1"/>
</dbReference>
<dbReference type="InterPro" id="IPR029021">
    <property type="entry name" value="Prot-tyrosine_phosphatase-like"/>
</dbReference>
<gene>
    <name evidence="12" type="primary">DUSP5</name>
</gene>
<dbReference type="InterPro" id="IPR036873">
    <property type="entry name" value="Rhodanese-like_dom_sf"/>
</dbReference>
<dbReference type="Gene3D" id="3.40.250.10">
    <property type="entry name" value="Rhodanese-like domain"/>
    <property type="match status" value="1"/>
</dbReference>
<dbReference type="OMA" id="CRPYLSY"/>
<evidence type="ECO:0000259" key="10">
    <source>
        <dbReference type="PROSITE" id="PS50056"/>
    </source>
</evidence>
<dbReference type="Ensembl" id="ENSLACT00000011604.1">
    <property type="protein sequence ID" value="ENSLACP00000011516.1"/>
    <property type="gene ID" value="ENSLACG00000010132.2"/>
</dbReference>
<dbReference type="GO" id="GO:0005737">
    <property type="term" value="C:cytoplasm"/>
    <property type="evidence" value="ECO:0007669"/>
    <property type="project" value="TreeGrafter"/>
</dbReference>
<dbReference type="Pfam" id="PF00581">
    <property type="entry name" value="Rhodanese"/>
    <property type="match status" value="1"/>
</dbReference>
<dbReference type="AlphaFoldDB" id="H3APE5"/>
<dbReference type="GO" id="GO:0005634">
    <property type="term" value="C:nucleus"/>
    <property type="evidence" value="ECO:0007669"/>
    <property type="project" value="UniProtKB-SubCell"/>
</dbReference>
<dbReference type="GO" id="GO:0004725">
    <property type="term" value="F:protein tyrosine phosphatase activity"/>
    <property type="evidence" value="ECO:0007669"/>
    <property type="project" value="UniProtKB-EC"/>
</dbReference>
<name>H3APE5_LATCH</name>
<dbReference type="SUPFAM" id="SSF52821">
    <property type="entry name" value="Rhodanese/Cell cycle control phosphatase"/>
    <property type="match status" value="1"/>
</dbReference>
<evidence type="ECO:0000256" key="3">
    <source>
        <dbReference type="ARBA" id="ARBA00022801"/>
    </source>
</evidence>
<dbReference type="SMART" id="SM00195">
    <property type="entry name" value="DSPc"/>
    <property type="match status" value="1"/>
</dbReference>
<dbReference type="Proteomes" id="UP000008672">
    <property type="component" value="Unassembled WGS sequence"/>
</dbReference>
<reference evidence="12" key="2">
    <citation type="submission" date="2025-08" db="UniProtKB">
        <authorList>
            <consortium name="Ensembl"/>
        </authorList>
    </citation>
    <scope>IDENTIFICATION</scope>
</reference>
<evidence type="ECO:0000256" key="6">
    <source>
        <dbReference type="PIRNR" id="PIRNR000939"/>
    </source>
</evidence>